<dbReference type="InterPro" id="IPR029044">
    <property type="entry name" value="Nucleotide-diphossugar_trans"/>
</dbReference>
<comment type="subcellular location">
    <subcellularLocation>
        <location evidence="8">Cytoplasm</location>
    </subcellularLocation>
</comment>
<sequence length="194" mass="20855">MTTAVILAGGQGRRMGGNKPFHAHGASTLIEAVIARLRGQAGALYINASHHLTPEFEALGLPLVVDDADFSALGPLSGVLTALELAAARGEEAVVTVPCDMPDLPLDLVAQLESAPHTDVVYFTGRSEYPLCALWRTTVTERLKAMLEKNRDGGGLAVWRFLEQVQVCKIITTDDAAFANINVPQPKSWDQRLP</sequence>
<dbReference type="PANTHER" id="PTHR19136:SF81">
    <property type="entry name" value="MOLYBDENUM COFACTOR GUANYLYLTRANSFERASE"/>
    <property type="match status" value="1"/>
</dbReference>
<evidence type="ECO:0000313" key="11">
    <source>
        <dbReference type="Proteomes" id="UP000006512"/>
    </source>
</evidence>
<keyword evidence="3 8" id="KW-0479">Metal-binding</keyword>
<dbReference type="CDD" id="cd02503">
    <property type="entry name" value="MobA"/>
    <property type="match status" value="1"/>
</dbReference>
<keyword evidence="7 8" id="KW-0501">Molybdenum cofactor biosynthesis</keyword>
<comment type="domain">
    <text evidence="8">The N-terminal domain determines nucleotide recognition and specific binding, while the C-terminal domain determines the specific binding to the target protein.</text>
</comment>
<feature type="binding site" evidence="8">
    <location>
        <begin position="7"/>
        <end position="9"/>
    </location>
    <ligand>
        <name>GTP</name>
        <dbReference type="ChEBI" id="CHEBI:37565"/>
    </ligand>
</feature>
<keyword evidence="1 8" id="KW-0963">Cytoplasm</keyword>
<dbReference type="PANTHER" id="PTHR19136">
    <property type="entry name" value="MOLYBDENUM COFACTOR GUANYLYLTRANSFERASE"/>
    <property type="match status" value="1"/>
</dbReference>
<evidence type="ECO:0000259" key="9">
    <source>
        <dbReference type="Pfam" id="PF12804"/>
    </source>
</evidence>
<dbReference type="HAMAP" id="MF_00316">
    <property type="entry name" value="MobA"/>
    <property type="match status" value="1"/>
</dbReference>
<keyword evidence="6 8" id="KW-0342">GTP-binding</keyword>
<dbReference type="EMBL" id="GL883077">
    <property type="protein sequence ID" value="EGF93167.1"/>
    <property type="molecule type" value="Genomic_DNA"/>
</dbReference>
<comment type="subunit">
    <text evidence="8">Monomer.</text>
</comment>
<comment type="cofactor">
    <cofactor evidence="8">
        <name>Mg(2+)</name>
        <dbReference type="ChEBI" id="CHEBI:18420"/>
    </cofactor>
</comment>
<name>F4QJI4_9CAUL</name>
<dbReference type="GO" id="GO:1902758">
    <property type="term" value="P:bis(molybdopterin guanine dinucleotide)molybdenum biosynthetic process"/>
    <property type="evidence" value="ECO:0007669"/>
    <property type="project" value="TreeGrafter"/>
</dbReference>
<dbReference type="eggNOG" id="COG0746">
    <property type="taxonomic scope" value="Bacteria"/>
</dbReference>
<feature type="binding site" evidence="8">
    <location>
        <position position="100"/>
    </location>
    <ligand>
        <name>Mg(2+)</name>
        <dbReference type="ChEBI" id="CHEBI:18420"/>
    </ligand>
</feature>
<keyword evidence="4 8" id="KW-0547">Nucleotide-binding</keyword>
<dbReference type="GO" id="GO:0061603">
    <property type="term" value="F:molybdenum cofactor guanylyltransferase activity"/>
    <property type="evidence" value="ECO:0007669"/>
    <property type="project" value="UniProtKB-EC"/>
</dbReference>
<feature type="binding site" evidence="8">
    <location>
        <position position="47"/>
    </location>
    <ligand>
        <name>GTP</name>
        <dbReference type="ChEBI" id="CHEBI:37565"/>
    </ligand>
</feature>
<organism evidence="10 11">
    <name type="scientific">Asticcacaulis biprosthecium C19</name>
    <dbReference type="NCBI Taxonomy" id="715226"/>
    <lineage>
        <taxon>Bacteria</taxon>
        <taxon>Pseudomonadati</taxon>
        <taxon>Pseudomonadota</taxon>
        <taxon>Alphaproteobacteria</taxon>
        <taxon>Caulobacterales</taxon>
        <taxon>Caulobacteraceae</taxon>
        <taxon>Asticcacaulis</taxon>
    </lineage>
</organism>
<dbReference type="EC" id="2.7.7.77" evidence="8"/>
<dbReference type="GO" id="GO:0005525">
    <property type="term" value="F:GTP binding"/>
    <property type="evidence" value="ECO:0007669"/>
    <property type="project" value="UniProtKB-UniRule"/>
</dbReference>
<evidence type="ECO:0000256" key="2">
    <source>
        <dbReference type="ARBA" id="ARBA00022679"/>
    </source>
</evidence>
<feature type="binding site" evidence="8">
    <location>
        <position position="100"/>
    </location>
    <ligand>
        <name>GTP</name>
        <dbReference type="ChEBI" id="CHEBI:37565"/>
    </ligand>
</feature>
<dbReference type="Proteomes" id="UP000006512">
    <property type="component" value="Unassembled WGS sequence"/>
</dbReference>
<reference evidence="11" key="1">
    <citation type="submission" date="2011-03" db="EMBL/GenBank/DDBJ databases">
        <title>Draft genome sequence of Brevundimonas diminuta.</title>
        <authorList>
            <person name="Brown P.J.B."/>
            <person name="Buechlein A."/>
            <person name="Hemmerich C."/>
            <person name="Brun Y.V."/>
        </authorList>
    </citation>
    <scope>NUCLEOTIDE SEQUENCE [LARGE SCALE GENOMIC DNA]</scope>
    <source>
        <strain evidence="11">C19</strain>
    </source>
</reference>
<accession>F4QJI4</accession>
<gene>
    <name evidence="8" type="primary">mobA</name>
    <name evidence="10" type="ORF">ABI_16070</name>
</gene>
<evidence type="ECO:0000256" key="8">
    <source>
        <dbReference type="HAMAP-Rule" id="MF_00316"/>
    </source>
</evidence>
<dbReference type="GO" id="GO:0046872">
    <property type="term" value="F:metal ion binding"/>
    <property type="evidence" value="ECO:0007669"/>
    <property type="project" value="UniProtKB-KW"/>
</dbReference>
<evidence type="ECO:0000256" key="3">
    <source>
        <dbReference type="ARBA" id="ARBA00022723"/>
    </source>
</evidence>
<comment type="catalytic activity">
    <reaction evidence="8">
        <text>Mo-molybdopterin + GTP + H(+) = Mo-molybdopterin guanine dinucleotide + diphosphate</text>
        <dbReference type="Rhea" id="RHEA:34243"/>
        <dbReference type="ChEBI" id="CHEBI:15378"/>
        <dbReference type="ChEBI" id="CHEBI:33019"/>
        <dbReference type="ChEBI" id="CHEBI:37565"/>
        <dbReference type="ChEBI" id="CHEBI:71302"/>
        <dbReference type="ChEBI" id="CHEBI:71310"/>
        <dbReference type="EC" id="2.7.7.77"/>
    </reaction>
</comment>
<dbReference type="OrthoDB" id="9788394at2"/>
<dbReference type="HOGENOM" id="CLU_055597_5_1_5"/>
<evidence type="ECO:0000256" key="1">
    <source>
        <dbReference type="ARBA" id="ARBA00022490"/>
    </source>
</evidence>
<dbReference type="Gene3D" id="3.90.550.10">
    <property type="entry name" value="Spore Coat Polysaccharide Biosynthesis Protein SpsA, Chain A"/>
    <property type="match status" value="1"/>
</dbReference>
<comment type="function">
    <text evidence="8">Transfers a GMP moiety from GTP to Mo-molybdopterin (Mo-MPT) cofactor (Moco or molybdenum cofactor) to form Mo-molybdopterin guanine dinucleotide (Mo-MGD) cofactor.</text>
</comment>
<evidence type="ECO:0000256" key="4">
    <source>
        <dbReference type="ARBA" id="ARBA00022741"/>
    </source>
</evidence>
<dbReference type="STRING" id="715226.ABI_16070"/>
<dbReference type="GO" id="GO:0005737">
    <property type="term" value="C:cytoplasm"/>
    <property type="evidence" value="ECO:0007669"/>
    <property type="project" value="UniProtKB-SubCell"/>
</dbReference>
<evidence type="ECO:0000313" key="10">
    <source>
        <dbReference type="EMBL" id="EGF93167.1"/>
    </source>
</evidence>
<dbReference type="RefSeq" id="WP_006272359.1">
    <property type="nucleotide sequence ID" value="NZ_GL883077.1"/>
</dbReference>
<dbReference type="AlphaFoldDB" id="F4QJI4"/>
<feature type="binding site" evidence="8">
    <location>
        <position position="66"/>
    </location>
    <ligand>
        <name>GTP</name>
        <dbReference type="ChEBI" id="CHEBI:37565"/>
    </ligand>
</feature>
<keyword evidence="2 8" id="KW-0808">Transferase</keyword>
<protein>
    <recommendedName>
        <fullName evidence="8">Molybdenum cofactor guanylyltransferase</fullName>
        <shortName evidence="8">MoCo guanylyltransferase</shortName>
        <ecNumber evidence="8">2.7.7.77</ecNumber>
    </recommendedName>
    <alternativeName>
        <fullName evidence="8">GTP:molybdopterin guanylyltransferase</fullName>
    </alternativeName>
    <alternativeName>
        <fullName evidence="8">Mo-MPT guanylyltransferase</fullName>
    </alternativeName>
    <alternativeName>
        <fullName evidence="8">Molybdopterin guanylyltransferase</fullName>
    </alternativeName>
    <alternativeName>
        <fullName evidence="8">Molybdopterin-guanine dinucleotide synthase</fullName>
        <shortName evidence="8">MGD synthase</shortName>
    </alternativeName>
</protein>
<keyword evidence="11" id="KW-1185">Reference proteome</keyword>
<evidence type="ECO:0000256" key="5">
    <source>
        <dbReference type="ARBA" id="ARBA00022842"/>
    </source>
</evidence>
<evidence type="ECO:0000256" key="6">
    <source>
        <dbReference type="ARBA" id="ARBA00023134"/>
    </source>
</evidence>
<feature type="domain" description="MobA-like NTP transferase" evidence="9">
    <location>
        <begin position="4"/>
        <end position="151"/>
    </location>
</feature>
<dbReference type="Pfam" id="PF12804">
    <property type="entry name" value="NTP_transf_3"/>
    <property type="match status" value="1"/>
</dbReference>
<dbReference type="InterPro" id="IPR013482">
    <property type="entry name" value="Molybde_CF_guanTrfase"/>
</dbReference>
<keyword evidence="5 8" id="KW-0460">Magnesium</keyword>
<dbReference type="InterPro" id="IPR025877">
    <property type="entry name" value="MobA-like_NTP_Trfase"/>
</dbReference>
<feature type="binding site" evidence="8">
    <location>
        <position position="19"/>
    </location>
    <ligand>
        <name>GTP</name>
        <dbReference type="ChEBI" id="CHEBI:37565"/>
    </ligand>
</feature>
<dbReference type="SUPFAM" id="SSF53448">
    <property type="entry name" value="Nucleotide-diphospho-sugar transferases"/>
    <property type="match status" value="1"/>
</dbReference>
<comment type="similarity">
    <text evidence="8">Belongs to the MobA family.</text>
</comment>
<proteinExistence type="inferred from homology"/>
<evidence type="ECO:0000256" key="7">
    <source>
        <dbReference type="ARBA" id="ARBA00023150"/>
    </source>
</evidence>